<dbReference type="EMBL" id="MCGO01000025">
    <property type="protein sequence ID" value="ORY43352.1"/>
    <property type="molecule type" value="Genomic_DNA"/>
</dbReference>
<feature type="compositionally biased region" description="Basic residues" evidence="1">
    <location>
        <begin position="390"/>
        <end position="405"/>
    </location>
</feature>
<comment type="caution">
    <text evidence="2">The sequence shown here is derived from an EMBL/GenBank/DDBJ whole genome shotgun (WGS) entry which is preliminary data.</text>
</comment>
<gene>
    <name evidence="2" type="ORF">BCR33DRAFT_785728</name>
</gene>
<organism evidence="2 3">
    <name type="scientific">Rhizoclosmatium globosum</name>
    <dbReference type="NCBI Taxonomy" id="329046"/>
    <lineage>
        <taxon>Eukaryota</taxon>
        <taxon>Fungi</taxon>
        <taxon>Fungi incertae sedis</taxon>
        <taxon>Chytridiomycota</taxon>
        <taxon>Chytridiomycota incertae sedis</taxon>
        <taxon>Chytridiomycetes</taxon>
        <taxon>Chytridiales</taxon>
        <taxon>Chytriomycetaceae</taxon>
        <taxon>Rhizoclosmatium</taxon>
    </lineage>
</organism>
<accession>A0A1Y2C8K9</accession>
<protein>
    <submittedName>
        <fullName evidence="2">Uncharacterized protein</fullName>
    </submittedName>
</protein>
<feature type="compositionally biased region" description="Polar residues" evidence="1">
    <location>
        <begin position="377"/>
        <end position="389"/>
    </location>
</feature>
<name>A0A1Y2C8K9_9FUNG</name>
<proteinExistence type="predicted"/>
<dbReference type="AlphaFoldDB" id="A0A1Y2C8K9"/>
<evidence type="ECO:0000256" key="1">
    <source>
        <dbReference type="SAM" id="MobiDB-lite"/>
    </source>
</evidence>
<dbReference type="OrthoDB" id="2800589at2759"/>
<keyword evidence="3" id="KW-1185">Reference proteome</keyword>
<evidence type="ECO:0000313" key="3">
    <source>
        <dbReference type="Proteomes" id="UP000193642"/>
    </source>
</evidence>
<sequence length="542" mass="60883">MEKHPDRSHGNQIFSDEFESALTAFLEARSMISQPMTPTDFISYVTKTCAEIYGPSEWSAASWYPGFMACHQNQVLVRNTKAISKSRKNPITYESIKLWNEAYPAYMKEKGYSSTTHFLQPLDAAPFANLKNKIWRLYNQKKSFTTEHPTDKAVNLLLKVFDTMKTASGVENSKQPSQAKEDKAEERWLAKEAKENKTVAILSSKSFELPHRTAPSDPQLRLSTPQYAPNHQQIRSQYAPVNNSSKKEHVLLHTKRHTINRLDSAFGNKKVELKSNAEITNMENLLQGLNDTAQEIEFKGTKSYPLAEGAPVAFLTGAAPNHGDKRKDEAAVAVKVDQGGRPNIWNRNNHWNGQNYGYNGYNGFNGSYNVNGYGDFNGQQGPSRGNSRGTRARGIHGTRGMHRQPKPSIENMNLYTSTFQQKHIKFTIPNEEPPAHQPTRLEDQTISKIQQSTPLRKMRLQLPERRRPVKLSRKTPAALPNGSPAPNGCCALIAKRTAFVFNAKGSIGMLSMTMYPPVKLIEQTISISSLAALSFFYLFTSI</sequence>
<feature type="region of interest" description="Disordered" evidence="1">
    <location>
        <begin position="377"/>
        <end position="408"/>
    </location>
</feature>
<dbReference type="Proteomes" id="UP000193642">
    <property type="component" value="Unassembled WGS sequence"/>
</dbReference>
<reference evidence="2 3" key="1">
    <citation type="submission" date="2016-07" db="EMBL/GenBank/DDBJ databases">
        <title>Pervasive Adenine N6-methylation of Active Genes in Fungi.</title>
        <authorList>
            <consortium name="DOE Joint Genome Institute"/>
            <person name="Mondo S.J."/>
            <person name="Dannebaum R.O."/>
            <person name="Kuo R.C."/>
            <person name="Labutti K."/>
            <person name="Haridas S."/>
            <person name="Kuo A."/>
            <person name="Salamov A."/>
            <person name="Ahrendt S.R."/>
            <person name="Lipzen A."/>
            <person name="Sullivan W."/>
            <person name="Andreopoulos W.B."/>
            <person name="Clum A."/>
            <person name="Lindquist E."/>
            <person name="Daum C."/>
            <person name="Ramamoorthy G.K."/>
            <person name="Gryganskyi A."/>
            <person name="Culley D."/>
            <person name="Magnuson J.K."/>
            <person name="James T.Y."/>
            <person name="O'Malley M.A."/>
            <person name="Stajich J.E."/>
            <person name="Spatafora J.W."/>
            <person name="Visel A."/>
            <person name="Grigoriev I.V."/>
        </authorList>
    </citation>
    <scope>NUCLEOTIDE SEQUENCE [LARGE SCALE GENOMIC DNA]</scope>
    <source>
        <strain evidence="2 3">JEL800</strain>
    </source>
</reference>
<evidence type="ECO:0000313" key="2">
    <source>
        <dbReference type="EMBL" id="ORY43352.1"/>
    </source>
</evidence>